<dbReference type="EMBL" id="FWXD01000015">
    <property type="protein sequence ID" value="SMC26911.1"/>
    <property type="molecule type" value="Genomic_DNA"/>
</dbReference>
<sequence length="193" mass="20745">MTKPADAQAHIESQTETGSGLQSAPLSQRLVFSMQQQQQRNWAWAAVAASVAAYYDQTSRTTQCMLANWAFGQTMCCQAVAASSVACDQPYSVGNALAHHDNLHEQHAGGMALAQIVAEINAGRPVVTSIAWQAVQVSHPVVIVGYDMSDSARPLIELADSAYGKAVLPFDGFPRNYHGAQAIRQTCLTQPSR</sequence>
<evidence type="ECO:0000313" key="3">
    <source>
        <dbReference type="EMBL" id="SMC26911.1"/>
    </source>
</evidence>
<gene>
    <name evidence="3" type="ORF">SAMN02745857_02653</name>
</gene>
<organism evidence="3 4">
    <name type="scientific">Andreprevotia lacus DSM 23236</name>
    <dbReference type="NCBI Taxonomy" id="1121001"/>
    <lineage>
        <taxon>Bacteria</taxon>
        <taxon>Pseudomonadati</taxon>
        <taxon>Pseudomonadota</taxon>
        <taxon>Betaproteobacteria</taxon>
        <taxon>Neisseriales</taxon>
        <taxon>Chitinibacteraceae</taxon>
        <taxon>Andreprevotia</taxon>
    </lineage>
</organism>
<dbReference type="AlphaFoldDB" id="A0A1W1XTQ6"/>
<accession>A0A1W1XTQ6</accession>
<dbReference type="OrthoDB" id="5148996at2"/>
<dbReference type="RefSeq" id="WP_084091286.1">
    <property type="nucleotide sequence ID" value="NZ_FWXD01000015.1"/>
</dbReference>
<protein>
    <submittedName>
        <fullName evidence="3">Peptidase_C39 like family protein</fullName>
    </submittedName>
</protein>
<feature type="domain" description="Peptidase C39-like" evidence="2">
    <location>
        <begin position="33"/>
        <end position="149"/>
    </location>
</feature>
<reference evidence="3" key="1">
    <citation type="submission" date="2017-04" db="EMBL/GenBank/DDBJ databases">
        <authorList>
            <person name="Afonso C.L."/>
            <person name="Miller P.J."/>
            <person name="Scott M.A."/>
            <person name="Spackman E."/>
            <person name="Goraichik I."/>
            <person name="Dimitrov K.M."/>
            <person name="Suarez D.L."/>
            <person name="Swayne D.E."/>
        </authorList>
    </citation>
    <scope>NUCLEOTIDE SEQUENCE [LARGE SCALE GENOMIC DNA]</scope>
    <source>
        <strain evidence="3">DSM 23236</strain>
    </source>
</reference>
<keyword evidence="4" id="KW-1185">Reference proteome</keyword>
<evidence type="ECO:0000259" key="2">
    <source>
        <dbReference type="Pfam" id="PF13529"/>
    </source>
</evidence>
<proteinExistence type="predicted"/>
<dbReference type="Pfam" id="PF13529">
    <property type="entry name" value="Peptidase_C39_2"/>
    <property type="match status" value="1"/>
</dbReference>
<feature type="compositionally biased region" description="Polar residues" evidence="1">
    <location>
        <begin position="11"/>
        <end position="22"/>
    </location>
</feature>
<dbReference type="STRING" id="1121001.SAMN02745857_02653"/>
<feature type="region of interest" description="Disordered" evidence="1">
    <location>
        <begin position="1"/>
        <end position="22"/>
    </location>
</feature>
<name>A0A1W1XTQ6_9NEIS</name>
<evidence type="ECO:0000256" key="1">
    <source>
        <dbReference type="SAM" id="MobiDB-lite"/>
    </source>
</evidence>
<dbReference type="Proteomes" id="UP000192761">
    <property type="component" value="Unassembled WGS sequence"/>
</dbReference>
<dbReference type="InterPro" id="IPR039564">
    <property type="entry name" value="Peptidase_C39-like"/>
</dbReference>
<evidence type="ECO:0000313" key="4">
    <source>
        <dbReference type="Proteomes" id="UP000192761"/>
    </source>
</evidence>